<proteinExistence type="predicted"/>
<organism evidence="1 2">
    <name type="scientific">Eretmocerus hayati</name>
    <dbReference type="NCBI Taxonomy" id="131215"/>
    <lineage>
        <taxon>Eukaryota</taxon>
        <taxon>Metazoa</taxon>
        <taxon>Ecdysozoa</taxon>
        <taxon>Arthropoda</taxon>
        <taxon>Hexapoda</taxon>
        <taxon>Insecta</taxon>
        <taxon>Pterygota</taxon>
        <taxon>Neoptera</taxon>
        <taxon>Endopterygota</taxon>
        <taxon>Hymenoptera</taxon>
        <taxon>Apocrita</taxon>
        <taxon>Proctotrupomorpha</taxon>
        <taxon>Chalcidoidea</taxon>
        <taxon>Aphelinidae</taxon>
        <taxon>Aphelininae</taxon>
        <taxon>Eretmocerus</taxon>
    </lineage>
</organism>
<reference evidence="1" key="1">
    <citation type="submission" date="2023-04" db="EMBL/GenBank/DDBJ databases">
        <title>A chromosome-level genome assembly of the parasitoid wasp Eretmocerus hayati.</title>
        <authorList>
            <person name="Zhong Y."/>
            <person name="Liu S."/>
            <person name="Liu Y."/>
        </authorList>
    </citation>
    <scope>NUCLEOTIDE SEQUENCE</scope>
    <source>
        <strain evidence="1">ZJU_SS_LIU_2023</strain>
    </source>
</reference>
<evidence type="ECO:0000313" key="2">
    <source>
        <dbReference type="Proteomes" id="UP001239111"/>
    </source>
</evidence>
<accession>A0ACC2N9B0</accession>
<gene>
    <name evidence="1" type="ORF">QAD02_009405</name>
</gene>
<sequence length="420" mass="47607">MTHFQLFVSDCYLAWGRRLNVPLVGIKTTALSSWHNEALGNPVNLAVQPGAGSRFFGPMGFWQRLANFLQNLVVSGLFKQHIRADQNDIVERLFGKGYPDVVAMQRDLDLVLVNSHSSLNGLTPTVPSIVHVAGMHIDDGDGNGSKLPEEVQKWLDDSKDGCIYFSFGSMIRIETFPEPIMRVFYTSLESIAPVRVLMKVARPQELPFSLPSNVMTQSWFSQVQVLKHKNVKAFITHGGMMSAQEAIYTGVPMIGISIFGDQHLNVQANVERGIAIAVKLHGITEEKLTYAIKEIIQNKLYREKAEKLSKLFNDRPMKPLDAAVFWVEYIARHGKKALRSPIVDMPWFQAKLLDVYAFLLIIGFIIFSILRTAYDKVYSLLRLPVKKSSRSKSKSKKYRWYQQLLLKTSPECSLYSFMDD</sequence>
<dbReference type="Proteomes" id="UP001239111">
    <property type="component" value="Chromosome 4"/>
</dbReference>
<comment type="caution">
    <text evidence="1">The sequence shown here is derived from an EMBL/GenBank/DDBJ whole genome shotgun (WGS) entry which is preliminary data.</text>
</comment>
<name>A0ACC2N9B0_9HYME</name>
<keyword evidence="2" id="KW-1185">Reference proteome</keyword>
<dbReference type="EMBL" id="CM056744">
    <property type="protein sequence ID" value="KAJ8667742.1"/>
    <property type="molecule type" value="Genomic_DNA"/>
</dbReference>
<protein>
    <submittedName>
        <fullName evidence="1">Uncharacterized protein</fullName>
    </submittedName>
</protein>
<evidence type="ECO:0000313" key="1">
    <source>
        <dbReference type="EMBL" id="KAJ8667742.1"/>
    </source>
</evidence>